<dbReference type="Pfam" id="PF07934">
    <property type="entry name" value="OGG_N"/>
    <property type="match status" value="1"/>
</dbReference>
<keyword evidence="8" id="KW-0539">Nucleus</keyword>
<dbReference type="EC" id="4.2.99.18" evidence="3"/>
<dbReference type="Gene3D" id="3.30.310.40">
    <property type="match status" value="1"/>
</dbReference>
<accession>A0A8K0XU42</accession>
<evidence type="ECO:0000256" key="5">
    <source>
        <dbReference type="ARBA" id="ARBA00022801"/>
    </source>
</evidence>
<feature type="region of interest" description="Disordered" evidence="12">
    <location>
        <begin position="346"/>
        <end position="378"/>
    </location>
</feature>
<evidence type="ECO:0000256" key="12">
    <source>
        <dbReference type="SAM" id="MobiDB-lite"/>
    </source>
</evidence>
<dbReference type="InterPro" id="IPR011257">
    <property type="entry name" value="DNA_glycosylase"/>
</dbReference>
<keyword evidence="5" id="KW-0378">Hydrolase</keyword>
<evidence type="ECO:0000313" key="15">
    <source>
        <dbReference type="Proteomes" id="UP000813824"/>
    </source>
</evidence>
<keyword evidence="10" id="KW-0326">Glycosidase</keyword>
<proteinExistence type="inferred from homology"/>
<evidence type="ECO:0000256" key="1">
    <source>
        <dbReference type="ARBA" id="ARBA00004123"/>
    </source>
</evidence>
<dbReference type="AlphaFoldDB" id="A0A8K0XU42"/>
<comment type="subcellular location">
    <subcellularLocation>
        <location evidence="1">Nucleus</location>
    </subcellularLocation>
</comment>
<evidence type="ECO:0000256" key="7">
    <source>
        <dbReference type="ARBA" id="ARBA00023239"/>
    </source>
</evidence>
<feature type="domain" description="HhH-GPD" evidence="13">
    <location>
        <begin position="139"/>
        <end position="335"/>
    </location>
</feature>
<organism evidence="14 15">
    <name type="scientific">Cristinia sonorae</name>
    <dbReference type="NCBI Taxonomy" id="1940300"/>
    <lineage>
        <taxon>Eukaryota</taxon>
        <taxon>Fungi</taxon>
        <taxon>Dikarya</taxon>
        <taxon>Basidiomycota</taxon>
        <taxon>Agaricomycotina</taxon>
        <taxon>Agaricomycetes</taxon>
        <taxon>Agaricomycetidae</taxon>
        <taxon>Agaricales</taxon>
        <taxon>Pleurotineae</taxon>
        <taxon>Stephanosporaceae</taxon>
        <taxon>Cristinia</taxon>
    </lineage>
</organism>
<dbReference type="InterPro" id="IPR012904">
    <property type="entry name" value="OGG_N"/>
</dbReference>
<dbReference type="SMART" id="SM00478">
    <property type="entry name" value="ENDO3c"/>
    <property type="match status" value="1"/>
</dbReference>
<dbReference type="GO" id="GO:0006289">
    <property type="term" value="P:nucleotide-excision repair"/>
    <property type="evidence" value="ECO:0007669"/>
    <property type="project" value="InterPro"/>
</dbReference>
<dbReference type="Gene3D" id="1.10.1670.10">
    <property type="entry name" value="Helix-hairpin-Helix base-excision DNA repair enzymes (C-terminal)"/>
    <property type="match status" value="1"/>
</dbReference>
<evidence type="ECO:0000256" key="2">
    <source>
        <dbReference type="ARBA" id="ARBA00010679"/>
    </source>
</evidence>
<dbReference type="InterPro" id="IPR023170">
    <property type="entry name" value="HhH_base_excis_C"/>
</dbReference>
<dbReference type="SUPFAM" id="SSF48150">
    <property type="entry name" value="DNA-glycosylase"/>
    <property type="match status" value="1"/>
</dbReference>
<dbReference type="PANTHER" id="PTHR10242">
    <property type="entry name" value="8-OXOGUANINE DNA GLYCOSYLASE"/>
    <property type="match status" value="1"/>
</dbReference>
<dbReference type="GO" id="GO:0005634">
    <property type="term" value="C:nucleus"/>
    <property type="evidence" value="ECO:0007669"/>
    <property type="project" value="UniProtKB-SubCell"/>
</dbReference>
<evidence type="ECO:0000256" key="10">
    <source>
        <dbReference type="ARBA" id="ARBA00023295"/>
    </source>
</evidence>
<dbReference type="InterPro" id="IPR003265">
    <property type="entry name" value="HhH-GPD_domain"/>
</dbReference>
<dbReference type="OrthoDB" id="238681at2759"/>
<dbReference type="EMBL" id="JAEVFJ010000002">
    <property type="protein sequence ID" value="KAH8106830.1"/>
    <property type="molecule type" value="Genomic_DNA"/>
</dbReference>
<dbReference type="CDD" id="cd00056">
    <property type="entry name" value="ENDO3c"/>
    <property type="match status" value="1"/>
</dbReference>
<comment type="similarity">
    <text evidence="2">Belongs to the type-1 OGG1 family.</text>
</comment>
<dbReference type="FunFam" id="1.10.1670.10:FF:000005">
    <property type="entry name" value="N-glycosylase/DNA lyase OGG1"/>
    <property type="match status" value="1"/>
</dbReference>
<reference evidence="14" key="1">
    <citation type="journal article" date="2021" name="New Phytol.">
        <title>Evolutionary innovations through gain and loss of genes in the ectomycorrhizal Boletales.</title>
        <authorList>
            <person name="Wu G."/>
            <person name="Miyauchi S."/>
            <person name="Morin E."/>
            <person name="Kuo A."/>
            <person name="Drula E."/>
            <person name="Varga T."/>
            <person name="Kohler A."/>
            <person name="Feng B."/>
            <person name="Cao Y."/>
            <person name="Lipzen A."/>
            <person name="Daum C."/>
            <person name="Hundley H."/>
            <person name="Pangilinan J."/>
            <person name="Johnson J."/>
            <person name="Barry K."/>
            <person name="LaButti K."/>
            <person name="Ng V."/>
            <person name="Ahrendt S."/>
            <person name="Min B."/>
            <person name="Choi I.G."/>
            <person name="Park H."/>
            <person name="Plett J.M."/>
            <person name="Magnuson J."/>
            <person name="Spatafora J.W."/>
            <person name="Nagy L.G."/>
            <person name="Henrissat B."/>
            <person name="Grigoriev I.V."/>
            <person name="Yang Z.L."/>
            <person name="Xu J."/>
            <person name="Martin F.M."/>
        </authorList>
    </citation>
    <scope>NUCLEOTIDE SEQUENCE</scope>
    <source>
        <strain evidence="14">KKN 215</strain>
    </source>
</reference>
<gene>
    <name evidence="14" type="ORF">BXZ70DRAFT_915291</name>
</gene>
<dbReference type="SUPFAM" id="SSF55945">
    <property type="entry name" value="TATA-box binding protein-like"/>
    <property type="match status" value="1"/>
</dbReference>
<keyword evidence="9" id="KW-0511">Multifunctional enzyme</keyword>
<dbReference type="GO" id="GO:0006285">
    <property type="term" value="P:base-excision repair, AP site formation"/>
    <property type="evidence" value="ECO:0007669"/>
    <property type="project" value="TreeGrafter"/>
</dbReference>
<evidence type="ECO:0000259" key="13">
    <source>
        <dbReference type="SMART" id="SM00478"/>
    </source>
</evidence>
<protein>
    <recommendedName>
        <fullName evidence="3">DNA-(apurinic or apyrimidinic site) lyase</fullName>
        <ecNumber evidence="3">4.2.99.18</ecNumber>
    </recommendedName>
</protein>
<name>A0A8K0XU42_9AGAR</name>
<sequence length="414" mass="46100">MSSPAFRSLPLSTTQLSLAAVLRCGQSFRWSVLPLSDQHSPHEYRLCLRDRVVCLRQTSDTLLYRSVYLPQPSSPKEEAVKDAETLAWIRDYFQLDVDLMELYSQWSSMDPVFEKVKDRFEGIRILRQDPFECLLSFICSSNNNISRITKMVQSLCTQYSPPLLSLPPPKDGTEGPLVPYHPFPPPSALAAPEVAAKLRSLGFGYRADFIQKTAKMLVDAHGNDTSTSMQEPAEKWLLTLRQLSTSDARTELLKFMGVGRKVADCVLLMSLDKREVVPVDTHVHQIAVKHYGLPGSSKSKATMTPKLYDDVSMKLVEKWGDYAGWAHSVLFTSDLKAFANYGLDGSSSSPSLSKIAMPSSASPSPTKRKRATTKAVEGNTVTDAVASTVEEFDELSLAERVKRRRQVCLKVSAK</sequence>
<evidence type="ECO:0000256" key="8">
    <source>
        <dbReference type="ARBA" id="ARBA00023242"/>
    </source>
</evidence>
<keyword evidence="4" id="KW-0227">DNA damage</keyword>
<evidence type="ECO:0000256" key="11">
    <source>
        <dbReference type="ARBA" id="ARBA00044632"/>
    </source>
</evidence>
<evidence type="ECO:0000313" key="14">
    <source>
        <dbReference type="EMBL" id="KAH8106830.1"/>
    </source>
</evidence>
<keyword evidence="15" id="KW-1185">Reference proteome</keyword>
<dbReference type="Pfam" id="PF00730">
    <property type="entry name" value="HhH-GPD"/>
    <property type="match status" value="1"/>
</dbReference>
<dbReference type="GO" id="GO:0140078">
    <property type="term" value="F:class I DNA-(apurinic or apyrimidinic site) endonuclease activity"/>
    <property type="evidence" value="ECO:0007669"/>
    <property type="project" value="UniProtKB-EC"/>
</dbReference>
<keyword evidence="7" id="KW-0456">Lyase</keyword>
<dbReference type="PANTHER" id="PTHR10242:SF2">
    <property type="entry name" value="N-GLYCOSYLASE_DNA LYASE"/>
    <property type="match status" value="1"/>
</dbReference>
<comment type="catalytic activity">
    <reaction evidence="11">
        <text>2'-deoxyribonucleotide-(2'-deoxyribose 5'-phosphate)-2'-deoxyribonucleotide-DNA = a 3'-end 2'-deoxyribonucleotide-(2,3-dehydro-2,3-deoxyribose 5'-phosphate)-DNA + a 5'-end 5'-phospho-2'-deoxyribonucleoside-DNA + H(+)</text>
        <dbReference type="Rhea" id="RHEA:66592"/>
        <dbReference type="Rhea" id="RHEA-COMP:13180"/>
        <dbReference type="Rhea" id="RHEA-COMP:16897"/>
        <dbReference type="Rhea" id="RHEA-COMP:17067"/>
        <dbReference type="ChEBI" id="CHEBI:15378"/>
        <dbReference type="ChEBI" id="CHEBI:136412"/>
        <dbReference type="ChEBI" id="CHEBI:157695"/>
        <dbReference type="ChEBI" id="CHEBI:167181"/>
        <dbReference type="EC" id="4.2.99.18"/>
    </reaction>
</comment>
<dbReference type="GO" id="GO:0003684">
    <property type="term" value="F:damaged DNA binding"/>
    <property type="evidence" value="ECO:0007669"/>
    <property type="project" value="InterPro"/>
</dbReference>
<dbReference type="GO" id="GO:0034039">
    <property type="term" value="F:8-oxo-7,8-dihydroguanine DNA N-glycosylase activity"/>
    <property type="evidence" value="ECO:0007669"/>
    <property type="project" value="TreeGrafter"/>
</dbReference>
<comment type="caution">
    <text evidence="14">The sequence shown here is derived from an EMBL/GenBank/DDBJ whole genome shotgun (WGS) entry which is preliminary data.</text>
</comment>
<dbReference type="Gene3D" id="1.10.340.30">
    <property type="entry name" value="Hypothetical protein, domain 2"/>
    <property type="match status" value="1"/>
</dbReference>
<evidence type="ECO:0000256" key="9">
    <source>
        <dbReference type="ARBA" id="ARBA00023268"/>
    </source>
</evidence>
<evidence type="ECO:0000256" key="4">
    <source>
        <dbReference type="ARBA" id="ARBA00022763"/>
    </source>
</evidence>
<feature type="compositionally biased region" description="Low complexity" evidence="12">
    <location>
        <begin position="346"/>
        <end position="360"/>
    </location>
</feature>
<evidence type="ECO:0000256" key="3">
    <source>
        <dbReference type="ARBA" id="ARBA00012720"/>
    </source>
</evidence>
<evidence type="ECO:0000256" key="6">
    <source>
        <dbReference type="ARBA" id="ARBA00023204"/>
    </source>
</evidence>
<dbReference type="Proteomes" id="UP000813824">
    <property type="component" value="Unassembled WGS sequence"/>
</dbReference>
<dbReference type="InterPro" id="IPR052054">
    <property type="entry name" value="Oxidative_DNA_repair_enzyme"/>
</dbReference>
<keyword evidence="6" id="KW-0234">DNA repair</keyword>